<gene>
    <name evidence="1" type="ORF">PTTG_29989</name>
</gene>
<name>A0A180G0Q4_PUCT1</name>
<dbReference type="EMBL" id="ADAS02001356">
    <property type="protein sequence ID" value="OAV86275.1"/>
    <property type="molecule type" value="Genomic_DNA"/>
</dbReference>
<reference evidence="2 3" key="3">
    <citation type="journal article" date="2017" name="G3 (Bethesda)">
        <title>Comparative analysis highlights variable genome content of wheat rusts and divergence of the mating loci.</title>
        <authorList>
            <person name="Cuomo C.A."/>
            <person name="Bakkeren G."/>
            <person name="Khalil H.B."/>
            <person name="Panwar V."/>
            <person name="Joly D."/>
            <person name="Linning R."/>
            <person name="Sakthikumar S."/>
            <person name="Song X."/>
            <person name="Adiconis X."/>
            <person name="Fan L."/>
            <person name="Goldberg J.M."/>
            <person name="Levin J.Z."/>
            <person name="Young S."/>
            <person name="Zeng Q."/>
            <person name="Anikster Y."/>
            <person name="Bruce M."/>
            <person name="Wang M."/>
            <person name="Yin C."/>
            <person name="McCallum B."/>
            <person name="Szabo L.J."/>
            <person name="Hulbert S."/>
            <person name="Chen X."/>
            <person name="Fellers J.P."/>
        </authorList>
    </citation>
    <scope>NUCLEOTIDE SEQUENCE</scope>
    <source>
        <strain evidence="3">Isolate 1-1 / race 1 (BBBD)</strain>
        <strain evidence="2">isolate 1-1 / race 1 (BBBD)</strain>
    </source>
</reference>
<evidence type="ECO:0000313" key="3">
    <source>
        <dbReference type="Proteomes" id="UP000005240"/>
    </source>
</evidence>
<reference evidence="2" key="4">
    <citation type="submission" date="2025-05" db="UniProtKB">
        <authorList>
            <consortium name="EnsemblFungi"/>
        </authorList>
    </citation>
    <scope>IDENTIFICATION</scope>
    <source>
        <strain evidence="2">isolate 1-1 / race 1 (BBBD)</strain>
    </source>
</reference>
<proteinExistence type="predicted"/>
<dbReference type="AlphaFoldDB" id="A0A180G0Q4"/>
<accession>A0A180G0Q4</accession>
<evidence type="ECO:0000313" key="1">
    <source>
        <dbReference type="EMBL" id="OAV86275.1"/>
    </source>
</evidence>
<dbReference type="Proteomes" id="UP000005240">
    <property type="component" value="Unassembled WGS sequence"/>
</dbReference>
<organism evidence="1">
    <name type="scientific">Puccinia triticina (isolate 1-1 / race 1 (BBBD))</name>
    <name type="common">Brown leaf rust fungus</name>
    <dbReference type="NCBI Taxonomy" id="630390"/>
    <lineage>
        <taxon>Eukaryota</taxon>
        <taxon>Fungi</taxon>
        <taxon>Dikarya</taxon>
        <taxon>Basidiomycota</taxon>
        <taxon>Pucciniomycotina</taxon>
        <taxon>Pucciniomycetes</taxon>
        <taxon>Pucciniales</taxon>
        <taxon>Pucciniaceae</taxon>
        <taxon>Puccinia</taxon>
    </lineage>
</organism>
<reference evidence="1" key="1">
    <citation type="submission" date="2009-11" db="EMBL/GenBank/DDBJ databases">
        <authorList>
            <consortium name="The Broad Institute Genome Sequencing Platform"/>
            <person name="Ward D."/>
            <person name="Feldgarden M."/>
            <person name="Earl A."/>
            <person name="Young S.K."/>
            <person name="Zeng Q."/>
            <person name="Koehrsen M."/>
            <person name="Alvarado L."/>
            <person name="Berlin A."/>
            <person name="Bochicchio J."/>
            <person name="Borenstein D."/>
            <person name="Chapman S.B."/>
            <person name="Chen Z."/>
            <person name="Engels R."/>
            <person name="Freedman E."/>
            <person name="Gellesch M."/>
            <person name="Goldberg J."/>
            <person name="Griggs A."/>
            <person name="Gujja S."/>
            <person name="Heilman E."/>
            <person name="Heiman D."/>
            <person name="Hepburn T."/>
            <person name="Howarth C."/>
            <person name="Jen D."/>
            <person name="Larson L."/>
            <person name="Lewis B."/>
            <person name="Mehta T."/>
            <person name="Park D."/>
            <person name="Pearson M."/>
            <person name="Roberts A."/>
            <person name="Saif S."/>
            <person name="Shea T."/>
            <person name="Shenoy N."/>
            <person name="Sisk P."/>
            <person name="Stolte C."/>
            <person name="Sykes S."/>
            <person name="Thomson T."/>
            <person name="Walk T."/>
            <person name="White J."/>
            <person name="Yandava C."/>
            <person name="Izard J."/>
            <person name="Baranova O.V."/>
            <person name="Blanton J.M."/>
            <person name="Tanner A.C."/>
            <person name="Dewhirst F.E."/>
            <person name="Haas B."/>
            <person name="Nusbaum C."/>
            <person name="Birren B."/>
        </authorList>
    </citation>
    <scope>NUCLEOTIDE SEQUENCE [LARGE SCALE GENOMIC DNA]</scope>
    <source>
        <strain evidence="1">1-1 BBBD Race 1</strain>
    </source>
</reference>
<evidence type="ECO:0000313" key="2">
    <source>
        <dbReference type="EnsemblFungi" id="PTTG_29989-t43_1-p1"/>
    </source>
</evidence>
<protein>
    <submittedName>
        <fullName evidence="1 2">Uncharacterized protein</fullName>
    </submittedName>
</protein>
<sequence>MDLILNNNSMGLELVEELGADELQFCLGVKLDNKHDWSGPVGEAYHSYLVKIKLQNRRGETSDKAGRNNNVKIIALSTPCLCDFGNKLTLNDWYTICGRIGSDFDGIIEWVFNPLMAKRSSQIQLALNPVPLTIAGRGSIRLIKEIWDRNVGQIKNYEVVVEHVVGENPFGIVVRLVVARDRMPPALDGTYVPGSRIAFHGILIDSEDGDWLASRLDTELLEACGD</sequence>
<dbReference type="VEuPathDB" id="FungiDB:PTTG_29989"/>
<dbReference type="EnsemblFungi" id="PTTG_29989-t43_1">
    <property type="protein sequence ID" value="PTTG_29989-t43_1-p1"/>
    <property type="gene ID" value="PTTG_29989"/>
</dbReference>
<keyword evidence="3" id="KW-1185">Reference proteome</keyword>
<reference evidence="1" key="2">
    <citation type="submission" date="2016-05" db="EMBL/GenBank/DDBJ databases">
        <title>Comparative analysis highlights variable genome content of wheat rusts and divergence of the mating loci.</title>
        <authorList>
            <person name="Cuomo C.A."/>
            <person name="Bakkeren G."/>
            <person name="Szabo L."/>
            <person name="Khalil H."/>
            <person name="Joly D."/>
            <person name="Goldberg J."/>
            <person name="Young S."/>
            <person name="Zeng Q."/>
            <person name="Fellers J."/>
        </authorList>
    </citation>
    <scope>NUCLEOTIDE SEQUENCE [LARGE SCALE GENOMIC DNA]</scope>
    <source>
        <strain evidence="1">1-1 BBBD Race 1</strain>
    </source>
</reference>